<feature type="domain" description="Indole-3-glycerol phosphate synthase" evidence="10">
    <location>
        <begin position="6"/>
        <end position="246"/>
    </location>
</feature>
<comment type="similarity">
    <text evidence="3 9">Belongs to the TrpC family.</text>
</comment>
<reference evidence="11" key="2">
    <citation type="submission" date="2020-09" db="EMBL/GenBank/DDBJ databases">
        <authorList>
            <person name="Sun Q."/>
            <person name="Zhou Y."/>
        </authorList>
    </citation>
    <scope>NUCLEOTIDE SEQUENCE</scope>
    <source>
        <strain evidence="11">CGMCC 1.15371</strain>
    </source>
</reference>
<dbReference type="EC" id="4.1.1.48" evidence="9"/>
<dbReference type="Proteomes" id="UP000628775">
    <property type="component" value="Unassembled WGS sequence"/>
</dbReference>
<dbReference type="PANTHER" id="PTHR22854">
    <property type="entry name" value="TRYPTOPHAN BIOSYNTHESIS PROTEIN"/>
    <property type="match status" value="1"/>
</dbReference>
<evidence type="ECO:0000256" key="8">
    <source>
        <dbReference type="ARBA" id="ARBA00023239"/>
    </source>
</evidence>
<dbReference type="InterPro" id="IPR011060">
    <property type="entry name" value="RibuloseP-bd_barrel"/>
</dbReference>
<keyword evidence="12" id="KW-1185">Reference proteome</keyword>
<comment type="pathway">
    <text evidence="2 9">Amino-acid biosynthesis; L-tryptophan biosynthesis; L-tryptophan from chorismate: step 4/5.</text>
</comment>
<keyword evidence="8 9" id="KW-0456">Lyase</keyword>
<evidence type="ECO:0000256" key="1">
    <source>
        <dbReference type="ARBA" id="ARBA00001633"/>
    </source>
</evidence>
<name>A0A8J2VUS1_9BACL</name>
<dbReference type="InterPro" id="IPR001468">
    <property type="entry name" value="Indole-3-GlycerolPSynthase_CS"/>
</dbReference>
<evidence type="ECO:0000256" key="9">
    <source>
        <dbReference type="HAMAP-Rule" id="MF_00134"/>
    </source>
</evidence>
<dbReference type="EMBL" id="BMIR01000006">
    <property type="protein sequence ID" value="GGE38799.1"/>
    <property type="molecule type" value="Genomic_DNA"/>
</dbReference>
<dbReference type="InterPro" id="IPR013798">
    <property type="entry name" value="Indole-3-glycerol_P_synth_dom"/>
</dbReference>
<dbReference type="RefSeq" id="WP_188692141.1">
    <property type="nucleotide sequence ID" value="NZ_BMIR01000006.1"/>
</dbReference>
<dbReference type="Gene3D" id="3.20.20.70">
    <property type="entry name" value="Aldolase class I"/>
    <property type="match status" value="1"/>
</dbReference>
<evidence type="ECO:0000313" key="12">
    <source>
        <dbReference type="Proteomes" id="UP000628775"/>
    </source>
</evidence>
<dbReference type="GO" id="GO:0004640">
    <property type="term" value="F:phosphoribosylanthranilate isomerase activity"/>
    <property type="evidence" value="ECO:0007669"/>
    <property type="project" value="TreeGrafter"/>
</dbReference>
<keyword evidence="7 9" id="KW-0057">Aromatic amino acid biosynthesis</keyword>
<dbReference type="PANTHER" id="PTHR22854:SF2">
    <property type="entry name" value="INDOLE-3-GLYCEROL-PHOSPHATE SYNTHASE"/>
    <property type="match status" value="1"/>
</dbReference>
<dbReference type="GO" id="GO:0000162">
    <property type="term" value="P:L-tryptophan biosynthetic process"/>
    <property type="evidence" value="ECO:0007669"/>
    <property type="project" value="UniProtKB-UniRule"/>
</dbReference>
<proteinExistence type="inferred from homology"/>
<dbReference type="SUPFAM" id="SSF51366">
    <property type="entry name" value="Ribulose-phoshate binding barrel"/>
    <property type="match status" value="1"/>
</dbReference>
<comment type="caution">
    <text evidence="11">The sequence shown here is derived from an EMBL/GenBank/DDBJ whole genome shotgun (WGS) entry which is preliminary data.</text>
</comment>
<gene>
    <name evidence="9 11" type="primary">trpC</name>
    <name evidence="11" type="ORF">GCM10011391_17000</name>
</gene>
<evidence type="ECO:0000259" key="10">
    <source>
        <dbReference type="Pfam" id="PF00218"/>
    </source>
</evidence>
<dbReference type="CDD" id="cd00331">
    <property type="entry name" value="IGPS"/>
    <property type="match status" value="1"/>
</dbReference>
<dbReference type="InterPro" id="IPR013785">
    <property type="entry name" value="Aldolase_TIM"/>
</dbReference>
<accession>A0A8J2VUS1</accession>
<keyword evidence="6 9" id="KW-0822">Tryptophan biosynthesis</keyword>
<comment type="catalytic activity">
    <reaction evidence="1 9">
        <text>1-(2-carboxyphenylamino)-1-deoxy-D-ribulose 5-phosphate + H(+) = (1S,2R)-1-C-(indol-3-yl)glycerol 3-phosphate + CO2 + H2O</text>
        <dbReference type="Rhea" id="RHEA:23476"/>
        <dbReference type="ChEBI" id="CHEBI:15377"/>
        <dbReference type="ChEBI" id="CHEBI:15378"/>
        <dbReference type="ChEBI" id="CHEBI:16526"/>
        <dbReference type="ChEBI" id="CHEBI:58613"/>
        <dbReference type="ChEBI" id="CHEBI:58866"/>
        <dbReference type="EC" id="4.1.1.48"/>
    </reaction>
</comment>
<dbReference type="HAMAP" id="MF_00134_B">
    <property type="entry name" value="IGPS_B"/>
    <property type="match status" value="1"/>
</dbReference>
<dbReference type="UniPathway" id="UPA00035">
    <property type="reaction ID" value="UER00043"/>
</dbReference>
<evidence type="ECO:0000256" key="5">
    <source>
        <dbReference type="ARBA" id="ARBA00022793"/>
    </source>
</evidence>
<evidence type="ECO:0000256" key="6">
    <source>
        <dbReference type="ARBA" id="ARBA00022822"/>
    </source>
</evidence>
<dbReference type="PROSITE" id="PS00614">
    <property type="entry name" value="IGPS"/>
    <property type="match status" value="1"/>
</dbReference>
<dbReference type="FunFam" id="3.20.20.70:FF:000024">
    <property type="entry name" value="Indole-3-glycerol phosphate synthase"/>
    <property type="match status" value="1"/>
</dbReference>
<dbReference type="Pfam" id="PF00218">
    <property type="entry name" value="IGPS"/>
    <property type="match status" value="1"/>
</dbReference>
<evidence type="ECO:0000256" key="4">
    <source>
        <dbReference type="ARBA" id="ARBA00022605"/>
    </source>
</evidence>
<dbReference type="InterPro" id="IPR045186">
    <property type="entry name" value="Indole-3-glycerol_P_synth"/>
</dbReference>
<keyword evidence="5 9" id="KW-0210">Decarboxylase</keyword>
<dbReference type="GO" id="GO:0004425">
    <property type="term" value="F:indole-3-glycerol-phosphate synthase activity"/>
    <property type="evidence" value="ECO:0007669"/>
    <property type="project" value="UniProtKB-UniRule"/>
</dbReference>
<dbReference type="NCBIfam" id="NF001377">
    <property type="entry name" value="PRK00278.2-4"/>
    <property type="match status" value="1"/>
</dbReference>
<dbReference type="AlphaFoldDB" id="A0A8J2VUS1"/>
<evidence type="ECO:0000256" key="2">
    <source>
        <dbReference type="ARBA" id="ARBA00004696"/>
    </source>
</evidence>
<reference evidence="11" key="1">
    <citation type="journal article" date="2014" name="Int. J. Syst. Evol. Microbiol.">
        <title>Complete genome sequence of Corynebacterium casei LMG S-19264T (=DSM 44701T), isolated from a smear-ripened cheese.</title>
        <authorList>
            <consortium name="US DOE Joint Genome Institute (JGI-PGF)"/>
            <person name="Walter F."/>
            <person name="Albersmeier A."/>
            <person name="Kalinowski J."/>
            <person name="Ruckert C."/>
        </authorList>
    </citation>
    <scope>NUCLEOTIDE SEQUENCE</scope>
    <source>
        <strain evidence="11">CGMCC 1.15371</strain>
    </source>
</reference>
<protein>
    <recommendedName>
        <fullName evidence="9">Indole-3-glycerol phosphate synthase</fullName>
        <shortName evidence="9">IGPS</shortName>
        <ecNumber evidence="9">4.1.1.48</ecNumber>
    </recommendedName>
</protein>
<sequence length="254" mass="28068">MLKEIIQHKKEELENYVFDQTPFTGERVSLKAALLTPHHEVGLIAEVKQASPSKGTFTHSFDPIAIAKSYEDAGADAISVLTDKKFFKGSPMYLKQVKATVTLPVLRKDFIIDERQIAETLSMGADAMLLIAAALSPKKLYEFYQRAYENGLECLVEVHNKEELAGVLSVFQPEIIGINNRDLKTFNTTLDTTEAVLPYVPKDSVVVSESGILTAQDIERLSKNGIHGALVGEALMKAETPEKGIQGLFEVEMQ</sequence>
<evidence type="ECO:0000256" key="3">
    <source>
        <dbReference type="ARBA" id="ARBA00008737"/>
    </source>
</evidence>
<evidence type="ECO:0000256" key="7">
    <source>
        <dbReference type="ARBA" id="ARBA00023141"/>
    </source>
</evidence>
<keyword evidence="4 9" id="KW-0028">Amino-acid biosynthesis</keyword>
<evidence type="ECO:0000313" key="11">
    <source>
        <dbReference type="EMBL" id="GGE38799.1"/>
    </source>
</evidence>
<organism evidence="11 12">
    <name type="scientific">Pullulanibacillus camelliae</name>
    <dbReference type="NCBI Taxonomy" id="1707096"/>
    <lineage>
        <taxon>Bacteria</taxon>
        <taxon>Bacillati</taxon>
        <taxon>Bacillota</taxon>
        <taxon>Bacilli</taxon>
        <taxon>Bacillales</taxon>
        <taxon>Sporolactobacillaceae</taxon>
        <taxon>Pullulanibacillus</taxon>
    </lineage>
</organism>